<feature type="compositionally biased region" description="Basic residues" evidence="1">
    <location>
        <begin position="1"/>
        <end position="11"/>
    </location>
</feature>
<proteinExistence type="predicted"/>
<evidence type="ECO:0000256" key="1">
    <source>
        <dbReference type="SAM" id="MobiDB-lite"/>
    </source>
</evidence>
<evidence type="ECO:0000313" key="3">
    <source>
        <dbReference type="WBParaSite" id="nRc.2.0.1.t28949-RA"/>
    </source>
</evidence>
<organism evidence="2 3">
    <name type="scientific">Romanomermis culicivorax</name>
    <name type="common">Nematode worm</name>
    <dbReference type="NCBI Taxonomy" id="13658"/>
    <lineage>
        <taxon>Eukaryota</taxon>
        <taxon>Metazoa</taxon>
        <taxon>Ecdysozoa</taxon>
        <taxon>Nematoda</taxon>
        <taxon>Enoplea</taxon>
        <taxon>Dorylaimia</taxon>
        <taxon>Mermithida</taxon>
        <taxon>Mermithoidea</taxon>
        <taxon>Mermithidae</taxon>
        <taxon>Romanomermis</taxon>
    </lineage>
</organism>
<feature type="region of interest" description="Disordered" evidence="1">
    <location>
        <begin position="1"/>
        <end position="20"/>
    </location>
</feature>
<dbReference type="Proteomes" id="UP000887565">
    <property type="component" value="Unplaced"/>
</dbReference>
<name>A0A915JS98_ROMCU</name>
<dbReference type="AlphaFoldDB" id="A0A915JS98"/>
<sequence length="68" mass="7392">MLPQRSKRRSKGCGDFGSSTSRSAWFTRIGLSPVPISALVAFEDATGFSYAVGQLLDIREAFCLFANC</sequence>
<evidence type="ECO:0000313" key="2">
    <source>
        <dbReference type="Proteomes" id="UP000887565"/>
    </source>
</evidence>
<dbReference type="WBParaSite" id="nRc.2.0.1.t28949-RA">
    <property type="protein sequence ID" value="nRc.2.0.1.t28949-RA"/>
    <property type="gene ID" value="nRc.2.0.1.g28949"/>
</dbReference>
<keyword evidence="2" id="KW-1185">Reference proteome</keyword>
<accession>A0A915JS98</accession>
<protein>
    <submittedName>
        <fullName evidence="3">Uncharacterized protein</fullName>
    </submittedName>
</protein>
<reference evidence="3" key="1">
    <citation type="submission" date="2022-11" db="UniProtKB">
        <authorList>
            <consortium name="WormBaseParasite"/>
        </authorList>
    </citation>
    <scope>IDENTIFICATION</scope>
</reference>